<dbReference type="RefSeq" id="WP_375519406.1">
    <property type="nucleotide sequence ID" value="NZ_JBHIRY010000005.1"/>
</dbReference>
<reference evidence="3 4" key="1">
    <citation type="submission" date="2024-09" db="EMBL/GenBank/DDBJ databases">
        <title>Paenibacillus zeirhizospherea sp. nov., isolated from surface of the maize (Zea mays) roots in a horticulture field, Hungary.</title>
        <authorList>
            <person name="Marton D."/>
            <person name="Farkas M."/>
            <person name="Bedics A."/>
            <person name="Toth E."/>
            <person name="Tancsics A."/>
            <person name="Boka K."/>
            <person name="Marati G."/>
            <person name="Kriszt B."/>
            <person name="Cserhati M."/>
        </authorList>
    </citation>
    <scope>NUCLEOTIDE SEQUENCE [LARGE SCALE GENOMIC DNA]</scope>
    <source>
        <strain evidence="3 4">JCM 18446</strain>
    </source>
</reference>
<feature type="domain" description="HTH cro/C1-type" evidence="2">
    <location>
        <begin position="8"/>
        <end position="62"/>
    </location>
</feature>
<dbReference type="EMBL" id="JBHIRY010000005">
    <property type="protein sequence ID" value="MFB5760231.1"/>
    <property type="molecule type" value="Genomic_DNA"/>
</dbReference>
<evidence type="ECO:0000313" key="4">
    <source>
        <dbReference type="Proteomes" id="UP001580430"/>
    </source>
</evidence>
<name>A0ABV5BYI7_9BACL</name>
<proteinExistence type="predicted"/>
<comment type="caution">
    <text evidence="3">The sequence shown here is derived from an EMBL/GenBank/DDBJ whole genome shotgun (WGS) entry which is preliminary data.</text>
</comment>
<dbReference type="SMART" id="SM00530">
    <property type="entry name" value="HTH_XRE"/>
    <property type="match status" value="1"/>
</dbReference>
<sequence length="123" mass="14413">MHTCGERISALRENRKLTQEEMASQLQISRASLSHYEKNRRKPDFDTLRKIADFFQVSIDYLLGRDDDLIPAANDEILEFSENLELSDENILERFSFAIDGKELTPEEAKRFIAFIRAERSMR</sequence>
<protein>
    <submittedName>
        <fullName evidence="3">Helix-turn-helix domain-containing protein</fullName>
    </submittedName>
</protein>
<dbReference type="PROSITE" id="PS50943">
    <property type="entry name" value="HTH_CROC1"/>
    <property type="match status" value="1"/>
</dbReference>
<dbReference type="Proteomes" id="UP001580430">
    <property type="component" value="Unassembled WGS sequence"/>
</dbReference>
<gene>
    <name evidence="3" type="ORF">ACE5LO_07465</name>
</gene>
<evidence type="ECO:0000256" key="1">
    <source>
        <dbReference type="ARBA" id="ARBA00023125"/>
    </source>
</evidence>
<accession>A0ABV5BYI7</accession>
<keyword evidence="4" id="KW-1185">Reference proteome</keyword>
<dbReference type="PANTHER" id="PTHR46558">
    <property type="entry name" value="TRACRIPTIONAL REGULATORY PROTEIN-RELATED-RELATED"/>
    <property type="match status" value="1"/>
</dbReference>
<dbReference type="PANTHER" id="PTHR46558:SF11">
    <property type="entry name" value="HTH-TYPE TRANSCRIPTIONAL REGULATOR XRE"/>
    <property type="match status" value="1"/>
</dbReference>
<evidence type="ECO:0000259" key="2">
    <source>
        <dbReference type="PROSITE" id="PS50943"/>
    </source>
</evidence>
<dbReference type="InterPro" id="IPR010982">
    <property type="entry name" value="Lambda_DNA-bd_dom_sf"/>
</dbReference>
<dbReference type="InterPro" id="IPR001387">
    <property type="entry name" value="Cro/C1-type_HTH"/>
</dbReference>
<keyword evidence="1" id="KW-0238">DNA-binding</keyword>
<dbReference type="Pfam" id="PF12844">
    <property type="entry name" value="HTH_19"/>
    <property type="match status" value="1"/>
</dbReference>
<dbReference type="Gene3D" id="1.10.260.40">
    <property type="entry name" value="lambda repressor-like DNA-binding domains"/>
    <property type="match status" value="1"/>
</dbReference>
<evidence type="ECO:0000313" key="3">
    <source>
        <dbReference type="EMBL" id="MFB5760231.1"/>
    </source>
</evidence>
<dbReference type="CDD" id="cd00093">
    <property type="entry name" value="HTH_XRE"/>
    <property type="match status" value="1"/>
</dbReference>
<organism evidence="3 4">
    <name type="scientific">Paenibacillus medicaginis</name>
    <dbReference type="NCBI Taxonomy" id="1470560"/>
    <lineage>
        <taxon>Bacteria</taxon>
        <taxon>Bacillati</taxon>
        <taxon>Bacillota</taxon>
        <taxon>Bacilli</taxon>
        <taxon>Bacillales</taxon>
        <taxon>Paenibacillaceae</taxon>
        <taxon>Paenibacillus</taxon>
    </lineage>
</organism>
<dbReference type="SUPFAM" id="SSF47413">
    <property type="entry name" value="lambda repressor-like DNA-binding domains"/>
    <property type="match status" value="1"/>
</dbReference>